<evidence type="ECO:0000313" key="9">
    <source>
        <dbReference type="EMBL" id="MDT0350005.1"/>
    </source>
</evidence>
<feature type="transmembrane region" description="Helical" evidence="7">
    <location>
        <begin position="107"/>
        <end position="126"/>
    </location>
</feature>
<feature type="compositionally biased region" description="Low complexity" evidence="6">
    <location>
        <begin position="8"/>
        <end position="17"/>
    </location>
</feature>
<feature type="region of interest" description="Disordered" evidence="6">
    <location>
        <begin position="1"/>
        <end position="29"/>
    </location>
</feature>
<sequence length="330" mass="34063">MPDRPLPDLDGPGVDGPDAGGLATGPVAERPDPAAVGERAALIGSIVASSVSGVLAVVWGVLSGARIILFDGAYALIGIGIAALSLRIAHAVAAGPTRRFPFGRDGLTPLMVVGQGVALAATLFYAGTDAVTVISEGGTAVAPGNVAAYGAVTGLISLAAAWWLRRKAPGSDLVDAEAQQWRADAILSAVMVTGALVGFGLLAAGRADLADYVDPVLVLVACAVLVPTPLRLLRSGTIELLEGEPPAAITDAVHATVDEVRHRFGLDEPIVRLHKLGRKLYVEVDFVVEPGEWDVSEEDDVRRAVAAGLEPLGLDVWAYVELTTDRALVE</sequence>
<evidence type="ECO:0000256" key="2">
    <source>
        <dbReference type="ARBA" id="ARBA00022448"/>
    </source>
</evidence>
<evidence type="ECO:0000256" key="3">
    <source>
        <dbReference type="ARBA" id="ARBA00022692"/>
    </source>
</evidence>
<evidence type="ECO:0000259" key="8">
    <source>
        <dbReference type="Pfam" id="PF01545"/>
    </source>
</evidence>
<feature type="domain" description="Cation efflux protein transmembrane" evidence="8">
    <location>
        <begin position="45"/>
        <end position="241"/>
    </location>
</feature>
<dbReference type="PANTHER" id="PTHR43840:SF15">
    <property type="entry name" value="MITOCHONDRIAL METAL TRANSPORTER 1-RELATED"/>
    <property type="match status" value="1"/>
</dbReference>
<accession>A0ABU2N8B9</accession>
<feature type="transmembrane region" description="Helical" evidence="7">
    <location>
        <begin position="146"/>
        <end position="164"/>
    </location>
</feature>
<evidence type="ECO:0000256" key="6">
    <source>
        <dbReference type="SAM" id="MobiDB-lite"/>
    </source>
</evidence>
<evidence type="ECO:0000256" key="5">
    <source>
        <dbReference type="ARBA" id="ARBA00023136"/>
    </source>
</evidence>
<evidence type="ECO:0000256" key="1">
    <source>
        <dbReference type="ARBA" id="ARBA00004141"/>
    </source>
</evidence>
<keyword evidence="5 7" id="KW-0472">Membrane</keyword>
<dbReference type="InterPro" id="IPR058533">
    <property type="entry name" value="Cation_efflux_TM"/>
</dbReference>
<keyword evidence="3 7" id="KW-0812">Transmembrane</keyword>
<gene>
    <name evidence="9" type="ORF">RM445_10770</name>
</gene>
<evidence type="ECO:0000256" key="4">
    <source>
        <dbReference type="ARBA" id="ARBA00022989"/>
    </source>
</evidence>
<feature type="transmembrane region" description="Helical" evidence="7">
    <location>
        <begin position="185"/>
        <end position="204"/>
    </location>
</feature>
<dbReference type="EMBL" id="JAVREJ010000006">
    <property type="protein sequence ID" value="MDT0350005.1"/>
    <property type="molecule type" value="Genomic_DNA"/>
</dbReference>
<evidence type="ECO:0000256" key="7">
    <source>
        <dbReference type="SAM" id="Phobius"/>
    </source>
</evidence>
<feature type="transmembrane region" description="Helical" evidence="7">
    <location>
        <begin position="40"/>
        <end position="61"/>
    </location>
</feature>
<organism evidence="9 10">
    <name type="scientific">Pseudonocardia charpentierae</name>
    <dbReference type="NCBI Taxonomy" id="3075545"/>
    <lineage>
        <taxon>Bacteria</taxon>
        <taxon>Bacillati</taxon>
        <taxon>Actinomycetota</taxon>
        <taxon>Actinomycetes</taxon>
        <taxon>Pseudonocardiales</taxon>
        <taxon>Pseudonocardiaceae</taxon>
        <taxon>Pseudonocardia</taxon>
    </lineage>
</organism>
<keyword evidence="2" id="KW-0813">Transport</keyword>
<dbReference type="InterPro" id="IPR050291">
    <property type="entry name" value="CDF_Transporter"/>
</dbReference>
<comment type="caution">
    <text evidence="9">The sequence shown here is derived from an EMBL/GenBank/DDBJ whole genome shotgun (WGS) entry which is preliminary data.</text>
</comment>
<dbReference type="RefSeq" id="WP_311556038.1">
    <property type="nucleotide sequence ID" value="NZ_JAVREJ010000006.1"/>
</dbReference>
<proteinExistence type="predicted"/>
<feature type="transmembrane region" description="Helical" evidence="7">
    <location>
        <begin position="67"/>
        <end position="86"/>
    </location>
</feature>
<evidence type="ECO:0000313" key="10">
    <source>
        <dbReference type="Proteomes" id="UP001183202"/>
    </source>
</evidence>
<dbReference type="Pfam" id="PF01545">
    <property type="entry name" value="Cation_efflux"/>
    <property type="match status" value="1"/>
</dbReference>
<dbReference type="PANTHER" id="PTHR43840">
    <property type="entry name" value="MITOCHONDRIAL METAL TRANSPORTER 1-RELATED"/>
    <property type="match status" value="1"/>
</dbReference>
<dbReference type="Proteomes" id="UP001183202">
    <property type="component" value="Unassembled WGS sequence"/>
</dbReference>
<keyword evidence="4 7" id="KW-1133">Transmembrane helix</keyword>
<keyword evidence="10" id="KW-1185">Reference proteome</keyword>
<comment type="subcellular location">
    <subcellularLocation>
        <location evidence="1">Membrane</location>
        <topology evidence="1">Multi-pass membrane protein</topology>
    </subcellularLocation>
</comment>
<protein>
    <submittedName>
        <fullName evidence="9">Cation transporter</fullName>
    </submittedName>
</protein>
<dbReference type="SUPFAM" id="SSF161111">
    <property type="entry name" value="Cation efflux protein transmembrane domain-like"/>
    <property type="match status" value="1"/>
</dbReference>
<dbReference type="Gene3D" id="1.20.1510.10">
    <property type="entry name" value="Cation efflux protein transmembrane domain"/>
    <property type="match status" value="1"/>
</dbReference>
<name>A0ABU2N8B9_9PSEU</name>
<dbReference type="InterPro" id="IPR027469">
    <property type="entry name" value="Cation_efflux_TMD_sf"/>
</dbReference>
<reference evidence="10" key="1">
    <citation type="submission" date="2023-07" db="EMBL/GenBank/DDBJ databases">
        <title>30 novel species of actinomycetes from the DSMZ collection.</title>
        <authorList>
            <person name="Nouioui I."/>
        </authorList>
    </citation>
    <scope>NUCLEOTIDE SEQUENCE [LARGE SCALE GENOMIC DNA]</scope>
    <source>
        <strain evidence="10">DSM 45834</strain>
    </source>
</reference>